<dbReference type="Gene3D" id="3.30.40.10">
    <property type="entry name" value="Zinc/RING finger domain, C3HC4 (zinc finger)"/>
    <property type="match status" value="1"/>
</dbReference>
<dbReference type="PROSITE" id="PS50089">
    <property type="entry name" value="ZF_RING_2"/>
    <property type="match status" value="1"/>
</dbReference>
<dbReference type="PROSITE" id="PS50053">
    <property type="entry name" value="UBIQUITIN_2"/>
    <property type="match status" value="1"/>
</dbReference>
<keyword evidence="1" id="KW-0479">Metal-binding</keyword>
<evidence type="ECO:0000313" key="4">
    <source>
        <dbReference type="EMBL" id="KIM48718.1"/>
    </source>
</evidence>
<dbReference type="SUPFAM" id="SSF57850">
    <property type="entry name" value="RING/U-box"/>
    <property type="match status" value="1"/>
</dbReference>
<reference evidence="4 5" key="1">
    <citation type="submission" date="2014-04" db="EMBL/GenBank/DDBJ databases">
        <authorList>
            <consortium name="DOE Joint Genome Institute"/>
            <person name="Kuo A."/>
            <person name="Gay G."/>
            <person name="Dore J."/>
            <person name="Kohler A."/>
            <person name="Nagy L.G."/>
            <person name="Floudas D."/>
            <person name="Copeland A."/>
            <person name="Barry K.W."/>
            <person name="Cichocki N."/>
            <person name="Veneault-Fourrey C."/>
            <person name="LaButti K."/>
            <person name="Lindquist E.A."/>
            <person name="Lipzen A."/>
            <person name="Lundell T."/>
            <person name="Morin E."/>
            <person name="Murat C."/>
            <person name="Sun H."/>
            <person name="Tunlid A."/>
            <person name="Henrissat B."/>
            <person name="Grigoriev I.V."/>
            <person name="Hibbett D.S."/>
            <person name="Martin F."/>
            <person name="Nordberg H.P."/>
            <person name="Cantor M.N."/>
            <person name="Hua S.X."/>
        </authorList>
    </citation>
    <scope>NUCLEOTIDE SEQUENCE [LARGE SCALE GENOMIC DNA]</scope>
    <source>
        <strain evidence="5">h7</strain>
    </source>
</reference>
<dbReference type="AlphaFoldDB" id="A0A0C2YG73"/>
<proteinExistence type="predicted"/>
<dbReference type="HOGENOM" id="CLU_027438_2_0_1"/>
<dbReference type="InterPro" id="IPR029071">
    <property type="entry name" value="Ubiquitin-like_domsf"/>
</dbReference>
<protein>
    <recommendedName>
        <fullName evidence="6">Ubiquitin-like domain-containing protein</fullName>
    </recommendedName>
</protein>
<keyword evidence="1" id="KW-0863">Zinc-finger</keyword>
<dbReference type="Proteomes" id="UP000053424">
    <property type="component" value="Unassembled WGS sequence"/>
</dbReference>
<dbReference type="PANTHER" id="PTHR10666">
    <property type="entry name" value="UBIQUITIN"/>
    <property type="match status" value="1"/>
</dbReference>
<dbReference type="OrthoDB" id="428577at2759"/>
<dbReference type="STRING" id="686832.A0A0C2YG73"/>
<dbReference type="InterPro" id="IPR000626">
    <property type="entry name" value="Ubiquitin-like_dom"/>
</dbReference>
<organism evidence="4 5">
    <name type="scientific">Hebeloma cylindrosporum</name>
    <dbReference type="NCBI Taxonomy" id="76867"/>
    <lineage>
        <taxon>Eukaryota</taxon>
        <taxon>Fungi</taxon>
        <taxon>Dikarya</taxon>
        <taxon>Basidiomycota</taxon>
        <taxon>Agaricomycotina</taxon>
        <taxon>Agaricomycetes</taxon>
        <taxon>Agaricomycetidae</taxon>
        <taxon>Agaricales</taxon>
        <taxon>Agaricineae</taxon>
        <taxon>Hymenogastraceae</taxon>
        <taxon>Hebeloma</taxon>
    </lineage>
</organism>
<evidence type="ECO:0000313" key="5">
    <source>
        <dbReference type="Proteomes" id="UP000053424"/>
    </source>
</evidence>
<evidence type="ECO:0000259" key="3">
    <source>
        <dbReference type="PROSITE" id="PS50089"/>
    </source>
</evidence>
<dbReference type="SMART" id="SM00213">
    <property type="entry name" value="UBQ"/>
    <property type="match status" value="1"/>
</dbReference>
<dbReference type="GO" id="GO:0008270">
    <property type="term" value="F:zinc ion binding"/>
    <property type="evidence" value="ECO:0007669"/>
    <property type="project" value="UniProtKB-KW"/>
</dbReference>
<name>A0A0C2YG73_HEBCY</name>
<accession>A0A0C2YG73</accession>
<dbReference type="InterPro" id="IPR050158">
    <property type="entry name" value="Ubiquitin_ubiquitin-like"/>
</dbReference>
<dbReference type="SUPFAM" id="SSF54236">
    <property type="entry name" value="Ubiquitin-like"/>
    <property type="match status" value="1"/>
</dbReference>
<dbReference type="InterPro" id="IPR013083">
    <property type="entry name" value="Znf_RING/FYVE/PHD"/>
</dbReference>
<evidence type="ECO:0008006" key="6">
    <source>
        <dbReference type="Google" id="ProtNLM"/>
    </source>
</evidence>
<evidence type="ECO:0000259" key="2">
    <source>
        <dbReference type="PROSITE" id="PS50053"/>
    </source>
</evidence>
<keyword evidence="5" id="KW-1185">Reference proteome</keyword>
<dbReference type="InterPro" id="IPR019956">
    <property type="entry name" value="Ubiquitin_dom"/>
</dbReference>
<dbReference type="EMBL" id="KN831768">
    <property type="protein sequence ID" value="KIM48718.1"/>
    <property type="molecule type" value="Genomic_DNA"/>
</dbReference>
<feature type="domain" description="RING-type" evidence="3">
    <location>
        <begin position="561"/>
        <end position="594"/>
    </location>
</feature>
<dbReference type="InterPro" id="IPR001841">
    <property type="entry name" value="Znf_RING"/>
</dbReference>
<dbReference type="PRINTS" id="PR00348">
    <property type="entry name" value="UBIQUITIN"/>
</dbReference>
<gene>
    <name evidence="4" type="ORF">M413DRAFT_21055</name>
</gene>
<reference evidence="5" key="2">
    <citation type="submission" date="2015-01" db="EMBL/GenBank/DDBJ databases">
        <title>Evolutionary Origins and Diversification of the Mycorrhizal Mutualists.</title>
        <authorList>
            <consortium name="DOE Joint Genome Institute"/>
            <consortium name="Mycorrhizal Genomics Consortium"/>
            <person name="Kohler A."/>
            <person name="Kuo A."/>
            <person name="Nagy L.G."/>
            <person name="Floudas D."/>
            <person name="Copeland A."/>
            <person name="Barry K.W."/>
            <person name="Cichocki N."/>
            <person name="Veneault-Fourrey C."/>
            <person name="LaButti K."/>
            <person name="Lindquist E.A."/>
            <person name="Lipzen A."/>
            <person name="Lundell T."/>
            <person name="Morin E."/>
            <person name="Murat C."/>
            <person name="Riley R."/>
            <person name="Ohm R."/>
            <person name="Sun H."/>
            <person name="Tunlid A."/>
            <person name="Henrissat B."/>
            <person name="Grigoriev I.V."/>
            <person name="Hibbett D.S."/>
            <person name="Martin F."/>
        </authorList>
    </citation>
    <scope>NUCLEOTIDE SEQUENCE [LARGE SCALE GENOMIC DNA]</scope>
    <source>
        <strain evidence="5">h7</strain>
    </source>
</reference>
<dbReference type="Pfam" id="PF00240">
    <property type="entry name" value="ubiquitin"/>
    <property type="match status" value="1"/>
</dbReference>
<feature type="domain" description="Ubiquitin-like" evidence="2">
    <location>
        <begin position="369"/>
        <end position="442"/>
    </location>
</feature>
<sequence length="658" mass="71517">MARFNTIAVHITVKDSSGIEQHVLLPNVKRPVEYGVLVEQIRKMGEDIIANSEKCNSYTHVLQSGYPAYFAFSSQTEFKLEVTAGQSSFDEASGGAINLDQPLIAYYNDCYLPAAYPQDEERPEQCSAAEILSDQKIKIGGLATVGFQRTIRVPDNNKTHALPPDMGPFPVYNMADIDHLPKQISSKGGVCIPMYQREAMWISFGSIADCAVKVSVGGINALTGHSQSFSKPGKQDYLAVSRSGAGQLWLDGISTSPGVVRKFVAVPLGKGLTVEGQLTGSETQGGVQIDIFPLLPSTVSFYPQRNLPGPMAKFYNSYKTPRQLALSPMIEIVNVVAGNHTLPFTLKKAAGRSIQTTPSSACIWKPSLIRVITLTGKTLTIKCSVLDIVDNLKARIKAMERIPCDQQRLIYAGIQLEGGRMLGEYKIHHGATVRLVLSLRGGGGEIFGGVAVGGRISQKIYKDPLPPFAYDYARACRLHVTIINSAHFTALTGLPTPRCPIKTSTYIKHGLPWYELYDEHVPVANNTSTPNSLNTVKTLGTLLAQASPSSNRTSKDIATECVYCDYEFAVMTLRPCGHDVCEGCSTVTRCPSCRNVIVGRDRFAASMGTMAAEHDMGVESGSNNERIVRLRLNSGTHKVVSFKEPRHAVSPLNGDGKD</sequence>
<keyword evidence="1" id="KW-0862">Zinc</keyword>
<evidence type="ECO:0000256" key="1">
    <source>
        <dbReference type="PROSITE-ProRule" id="PRU00175"/>
    </source>
</evidence>
<dbReference type="Gene3D" id="3.10.20.90">
    <property type="entry name" value="Phosphatidylinositol 3-kinase Catalytic Subunit, Chain A, domain 1"/>
    <property type="match status" value="1"/>
</dbReference>